<keyword evidence="7" id="KW-1185">Reference proteome</keyword>
<name>A0A934T367_9BURK</name>
<dbReference type="InterPro" id="IPR036388">
    <property type="entry name" value="WH-like_DNA-bd_sf"/>
</dbReference>
<dbReference type="Pfam" id="PF03466">
    <property type="entry name" value="LysR_substrate"/>
    <property type="match status" value="1"/>
</dbReference>
<dbReference type="GO" id="GO:0003700">
    <property type="term" value="F:DNA-binding transcription factor activity"/>
    <property type="evidence" value="ECO:0007669"/>
    <property type="project" value="InterPro"/>
</dbReference>
<sequence>MKSIEEIPFDLHALQAFVAVCESGSMMEAARLLGVTQSAVSQLIKSLEAQSGIVFLDREFRPSRPTRAGRVMLKLSNELLDHARRVSTKMADMSRVEEIQIRLGCVDSFAATVGPSLVKAISGTSRQITMWSGLTPMLSEQIQGRELDLAIVTETSISDPRIRQQAVLSEAFVAAVPKLRKKQMPNLLQILQALPLIRYTPRSVIGQQVDRYLRHIDVNSSRRFEFDATDPMLSMVASGIGWAVTTPLCLWQARHYLREVSVVSLPESNIGRREFYLLSRENEWASLSSEIAQLTRQVLDQQTIPEIRKALPDLLPTAIQCL</sequence>
<keyword evidence="2" id="KW-0805">Transcription regulation</keyword>
<reference evidence="6" key="1">
    <citation type="submission" date="2021-01" db="EMBL/GenBank/DDBJ databases">
        <title>Genome sequence of strain Noviherbaspirillum sp. DKR-6.</title>
        <authorList>
            <person name="Chaudhary D.K."/>
        </authorList>
    </citation>
    <scope>NUCLEOTIDE SEQUENCE</scope>
    <source>
        <strain evidence="6">DKR-6</strain>
    </source>
</reference>
<dbReference type="Proteomes" id="UP000622890">
    <property type="component" value="Unassembled WGS sequence"/>
</dbReference>
<gene>
    <name evidence="6" type="ORF">JJB74_28705</name>
</gene>
<dbReference type="PANTHER" id="PTHR30126">
    <property type="entry name" value="HTH-TYPE TRANSCRIPTIONAL REGULATOR"/>
    <property type="match status" value="1"/>
</dbReference>
<dbReference type="GO" id="GO:0000976">
    <property type="term" value="F:transcription cis-regulatory region binding"/>
    <property type="evidence" value="ECO:0007669"/>
    <property type="project" value="TreeGrafter"/>
</dbReference>
<dbReference type="CDD" id="cd05466">
    <property type="entry name" value="PBP2_LTTR_substrate"/>
    <property type="match status" value="1"/>
</dbReference>
<dbReference type="AlphaFoldDB" id="A0A934T367"/>
<dbReference type="InterPro" id="IPR000847">
    <property type="entry name" value="LysR_HTH_N"/>
</dbReference>
<dbReference type="Gene3D" id="1.10.10.10">
    <property type="entry name" value="Winged helix-like DNA-binding domain superfamily/Winged helix DNA-binding domain"/>
    <property type="match status" value="1"/>
</dbReference>
<dbReference type="PROSITE" id="PS50931">
    <property type="entry name" value="HTH_LYSR"/>
    <property type="match status" value="1"/>
</dbReference>
<evidence type="ECO:0000256" key="1">
    <source>
        <dbReference type="ARBA" id="ARBA00009437"/>
    </source>
</evidence>
<dbReference type="SUPFAM" id="SSF46785">
    <property type="entry name" value="Winged helix' DNA-binding domain"/>
    <property type="match status" value="1"/>
</dbReference>
<evidence type="ECO:0000313" key="7">
    <source>
        <dbReference type="Proteomes" id="UP000622890"/>
    </source>
</evidence>
<dbReference type="Pfam" id="PF00126">
    <property type="entry name" value="HTH_1"/>
    <property type="match status" value="1"/>
</dbReference>
<comment type="caution">
    <text evidence="6">The sequence shown here is derived from an EMBL/GenBank/DDBJ whole genome shotgun (WGS) entry which is preliminary data.</text>
</comment>
<proteinExistence type="inferred from homology"/>
<evidence type="ECO:0000259" key="5">
    <source>
        <dbReference type="PROSITE" id="PS50931"/>
    </source>
</evidence>
<dbReference type="Gene3D" id="3.40.190.290">
    <property type="match status" value="1"/>
</dbReference>
<dbReference type="InterPro" id="IPR036390">
    <property type="entry name" value="WH_DNA-bd_sf"/>
</dbReference>
<keyword evidence="3" id="KW-0238">DNA-binding</keyword>
<evidence type="ECO:0000313" key="6">
    <source>
        <dbReference type="EMBL" id="MBK4738614.1"/>
    </source>
</evidence>
<evidence type="ECO:0000256" key="4">
    <source>
        <dbReference type="ARBA" id="ARBA00023163"/>
    </source>
</evidence>
<keyword evidence="4" id="KW-0804">Transcription</keyword>
<dbReference type="RefSeq" id="WP_200597987.1">
    <property type="nucleotide sequence ID" value="NZ_JAEPBG010000024.1"/>
</dbReference>
<evidence type="ECO:0000256" key="3">
    <source>
        <dbReference type="ARBA" id="ARBA00023125"/>
    </source>
</evidence>
<dbReference type="InterPro" id="IPR005119">
    <property type="entry name" value="LysR_subst-bd"/>
</dbReference>
<comment type="similarity">
    <text evidence="1">Belongs to the LysR transcriptional regulatory family.</text>
</comment>
<accession>A0A934T367</accession>
<feature type="domain" description="HTH lysR-type" evidence="5">
    <location>
        <begin position="9"/>
        <end position="66"/>
    </location>
</feature>
<protein>
    <submittedName>
        <fullName evidence="6">LysR family transcriptional regulator</fullName>
    </submittedName>
</protein>
<dbReference type="EMBL" id="JAEPBG010000024">
    <property type="protein sequence ID" value="MBK4738614.1"/>
    <property type="molecule type" value="Genomic_DNA"/>
</dbReference>
<dbReference type="SUPFAM" id="SSF53850">
    <property type="entry name" value="Periplasmic binding protein-like II"/>
    <property type="match status" value="1"/>
</dbReference>
<dbReference type="PANTHER" id="PTHR30126:SF94">
    <property type="entry name" value="LYSR FAMILY TRANSCRIPTIONAL REGULATOR"/>
    <property type="match status" value="1"/>
</dbReference>
<evidence type="ECO:0000256" key="2">
    <source>
        <dbReference type="ARBA" id="ARBA00023015"/>
    </source>
</evidence>
<organism evidence="6 7">
    <name type="scientific">Noviherbaspirillum pedocola</name>
    <dbReference type="NCBI Taxonomy" id="2801341"/>
    <lineage>
        <taxon>Bacteria</taxon>
        <taxon>Pseudomonadati</taxon>
        <taxon>Pseudomonadota</taxon>
        <taxon>Betaproteobacteria</taxon>
        <taxon>Burkholderiales</taxon>
        <taxon>Oxalobacteraceae</taxon>
        <taxon>Noviherbaspirillum</taxon>
    </lineage>
</organism>